<sequence>MDKDLEKCGCGCAENENSCGCEENSCGCGEHEHNHDHECGCGDHDHECGCGCEDEESFVVDLEDDNGNIVSCPIIDVFEFEEKEYILAQNPEEDSVYLFRTEGEELVVPEEEEFDRVSAYYQEDVAGQE</sequence>
<name>A0A1I1KN09_9CLOT</name>
<dbReference type="AlphaFoldDB" id="A0A1I1KN09"/>
<reference evidence="1 2" key="1">
    <citation type="submission" date="2016-10" db="EMBL/GenBank/DDBJ databases">
        <authorList>
            <person name="de Groot N.N."/>
        </authorList>
    </citation>
    <scope>NUCLEOTIDE SEQUENCE [LARGE SCALE GENOMIC DNA]</scope>
    <source>
        <strain evidence="1 2">DSM 12992</strain>
    </source>
</reference>
<dbReference type="InterPro" id="IPR009711">
    <property type="entry name" value="UPF0473"/>
</dbReference>
<protein>
    <recommendedName>
        <fullName evidence="3">DUF1292 domain-containing protein</fullName>
    </recommendedName>
</protein>
<dbReference type="Proteomes" id="UP000199263">
    <property type="component" value="Unassembled WGS sequence"/>
</dbReference>
<gene>
    <name evidence="1" type="ORF">SAMN05421842_1064</name>
</gene>
<dbReference type="OrthoDB" id="1957780at2"/>
<dbReference type="Pfam" id="PF06949">
    <property type="entry name" value="DUF1292"/>
    <property type="match status" value="1"/>
</dbReference>
<accession>A0A1I1KN09</accession>
<proteinExistence type="predicted"/>
<dbReference type="RefSeq" id="WP_090089490.1">
    <property type="nucleotide sequence ID" value="NZ_FOMG01000006.1"/>
</dbReference>
<keyword evidence="2" id="KW-1185">Reference proteome</keyword>
<evidence type="ECO:0008006" key="3">
    <source>
        <dbReference type="Google" id="ProtNLM"/>
    </source>
</evidence>
<organism evidence="1 2">
    <name type="scientific">Clostridium uliginosum</name>
    <dbReference type="NCBI Taxonomy" id="119641"/>
    <lineage>
        <taxon>Bacteria</taxon>
        <taxon>Bacillati</taxon>
        <taxon>Bacillota</taxon>
        <taxon>Clostridia</taxon>
        <taxon>Eubacteriales</taxon>
        <taxon>Clostridiaceae</taxon>
        <taxon>Clostridium</taxon>
    </lineage>
</organism>
<evidence type="ECO:0000313" key="2">
    <source>
        <dbReference type="Proteomes" id="UP000199263"/>
    </source>
</evidence>
<dbReference type="STRING" id="119641.SAMN05421842_1064"/>
<evidence type="ECO:0000313" key="1">
    <source>
        <dbReference type="EMBL" id="SFC60058.1"/>
    </source>
</evidence>
<dbReference type="EMBL" id="FOMG01000006">
    <property type="protein sequence ID" value="SFC60058.1"/>
    <property type="molecule type" value="Genomic_DNA"/>
</dbReference>